<feature type="domain" description="NmrA-like" evidence="4">
    <location>
        <begin position="458"/>
        <end position="758"/>
    </location>
</feature>
<keyword evidence="6" id="KW-1185">Reference proteome</keyword>
<dbReference type="Pfam" id="PF05368">
    <property type="entry name" value="NmrA"/>
    <property type="match status" value="2"/>
</dbReference>
<feature type="domain" description="NmrA-like" evidence="4">
    <location>
        <begin position="4"/>
        <end position="304"/>
    </location>
</feature>
<reference evidence="5 6" key="1">
    <citation type="submission" date="2020-10" db="EMBL/GenBank/DDBJ databases">
        <title>Plant Genome Project.</title>
        <authorList>
            <person name="Zhang R.-G."/>
        </authorList>
    </citation>
    <scope>NUCLEOTIDE SEQUENCE [LARGE SCALE GENOMIC DNA]</scope>
    <source>
        <strain evidence="5">FAFU-HL-1</strain>
        <tissue evidence="5">Leaf</tissue>
    </source>
</reference>
<gene>
    <name evidence="5" type="ORF">SADUNF_Sadunf02G0028300</name>
</gene>
<name>A0A835TIA1_9ROSI</name>
<dbReference type="EMBL" id="JADGMS010000002">
    <property type="protein sequence ID" value="KAF9686808.1"/>
    <property type="molecule type" value="Genomic_DNA"/>
</dbReference>
<dbReference type="InterPro" id="IPR045312">
    <property type="entry name" value="PCBER-like"/>
</dbReference>
<dbReference type="OrthoDB" id="419598at2759"/>
<keyword evidence="3" id="KW-0560">Oxidoreductase</keyword>
<evidence type="ECO:0000256" key="1">
    <source>
        <dbReference type="ARBA" id="ARBA00005725"/>
    </source>
</evidence>
<dbReference type="GO" id="GO:0016491">
    <property type="term" value="F:oxidoreductase activity"/>
    <property type="evidence" value="ECO:0007669"/>
    <property type="project" value="UniProtKB-KW"/>
</dbReference>
<dbReference type="InterPro" id="IPR050608">
    <property type="entry name" value="NmrA-type/Isoflavone_red_sf"/>
</dbReference>
<dbReference type="PANTHER" id="PTHR43349:SF35">
    <property type="entry name" value="PHENYLCOUMARAN BENZYLIC ETHER REDUCTASE 1"/>
    <property type="match status" value="1"/>
</dbReference>
<evidence type="ECO:0000259" key="4">
    <source>
        <dbReference type="Pfam" id="PF05368"/>
    </source>
</evidence>
<evidence type="ECO:0000256" key="2">
    <source>
        <dbReference type="ARBA" id="ARBA00022857"/>
    </source>
</evidence>
<comment type="similarity">
    <text evidence="1">Belongs to the NmrA-type oxidoreductase family. Isoflavone reductase subfamily.</text>
</comment>
<dbReference type="Proteomes" id="UP000657918">
    <property type="component" value="Unassembled WGS sequence"/>
</dbReference>
<dbReference type="Gene3D" id="3.40.50.720">
    <property type="entry name" value="NAD(P)-binding Rossmann-like Domain"/>
    <property type="match status" value="2"/>
</dbReference>
<proteinExistence type="inferred from homology"/>
<dbReference type="AlphaFoldDB" id="A0A835TIA1"/>
<dbReference type="SUPFAM" id="SSF51735">
    <property type="entry name" value="NAD(P)-binding Rossmann-fold domains"/>
    <property type="match status" value="2"/>
</dbReference>
<protein>
    <recommendedName>
        <fullName evidence="4">NmrA-like domain-containing protein</fullName>
    </recommendedName>
</protein>
<organism evidence="5 6">
    <name type="scientific">Salix dunnii</name>
    <dbReference type="NCBI Taxonomy" id="1413687"/>
    <lineage>
        <taxon>Eukaryota</taxon>
        <taxon>Viridiplantae</taxon>
        <taxon>Streptophyta</taxon>
        <taxon>Embryophyta</taxon>
        <taxon>Tracheophyta</taxon>
        <taxon>Spermatophyta</taxon>
        <taxon>Magnoliopsida</taxon>
        <taxon>eudicotyledons</taxon>
        <taxon>Gunneridae</taxon>
        <taxon>Pentapetalae</taxon>
        <taxon>rosids</taxon>
        <taxon>fabids</taxon>
        <taxon>Malpighiales</taxon>
        <taxon>Salicaceae</taxon>
        <taxon>Saliceae</taxon>
        <taxon>Salix</taxon>
    </lineage>
</organism>
<sequence>MAGKSKILIIGGTGYIGKFIVEASAKAGHPTFALVRESTVSDPVKGKLVENFKNLGVTLIHGDIDGHDNLVKAIKQVDVVISAIGSMQIADQTKIIAAIKEAGNVKRFFPSEFGMDVDHVNAVEPAKTAFAMKAQIRRAIEAAGIPYTYVPSFFFAAYYLPTLAQLGLTAPPRDKITILGDGNAKVVFNKEDDIGTFTIKAVDDARTLNKTVLIKPPKNTCSFNELVALWEKKIGKTLEKTFVPEEKLLKDIQESPIPINIVLSINHSALVNGDMTNFEIDPSWGLEASELYPDVKYTTVEEYLDHLRNTEFPFQFSRINSTQIALLSVDYREKHSAHPVPERPSKSSQRQQKQVCKVTCFTLKTGCNGTKRAAWLKRERRATKESEIKPAWPREQVDDDHQPHLFLRNLVKITSLIPETGSGTGAGVGACNIDARAISSILRCFSNKKINLSTMAGKSKILIIGGTGYIGKFIVEASAKAGHPTFALVRESTVSDPVKGKLVENFKNLGVTLIHGDIDGHDNLVKAIKQVDVVISAIGSMQIADQTKIIAAIKEAGNVKRFFPSEFGMDVDHVNAVEPAKTAFAMKAQIRRAIEAAGIPYTYVPSNFFAAYYLPTLAQFGLTAPPRDKITILGDGNAKVVFNKEDDIGTFTIKAVDDARTLNKTVLIKPPKNTCSFNELVALWEKKIGKTLEKTFVPEEKLLKDIQESPIPINIVLSINHSALVNGDMTNFEIDPSWGLEASELYPDVKYTTVEEYLDQFV</sequence>
<comment type="caution">
    <text evidence="5">The sequence shown here is derived from an EMBL/GenBank/DDBJ whole genome shotgun (WGS) entry which is preliminary data.</text>
</comment>
<evidence type="ECO:0000313" key="5">
    <source>
        <dbReference type="EMBL" id="KAF9686808.1"/>
    </source>
</evidence>
<dbReference type="PANTHER" id="PTHR43349">
    <property type="entry name" value="PINORESINOL REDUCTASE-RELATED"/>
    <property type="match status" value="1"/>
</dbReference>
<dbReference type="Gene3D" id="3.90.25.10">
    <property type="entry name" value="UDP-galactose 4-epimerase, domain 1"/>
    <property type="match status" value="2"/>
</dbReference>
<dbReference type="CDD" id="cd05259">
    <property type="entry name" value="PCBER_SDR_a"/>
    <property type="match status" value="2"/>
</dbReference>
<dbReference type="GO" id="GO:0009807">
    <property type="term" value="P:lignan biosynthetic process"/>
    <property type="evidence" value="ECO:0007669"/>
    <property type="project" value="UniProtKB-ARBA"/>
</dbReference>
<evidence type="ECO:0000313" key="6">
    <source>
        <dbReference type="Proteomes" id="UP000657918"/>
    </source>
</evidence>
<keyword evidence="2" id="KW-0521">NADP</keyword>
<accession>A0A835TIA1</accession>
<dbReference type="InterPro" id="IPR036291">
    <property type="entry name" value="NAD(P)-bd_dom_sf"/>
</dbReference>
<evidence type="ECO:0000256" key="3">
    <source>
        <dbReference type="ARBA" id="ARBA00023002"/>
    </source>
</evidence>
<dbReference type="InterPro" id="IPR008030">
    <property type="entry name" value="NmrA-like"/>
</dbReference>